<dbReference type="InterPro" id="IPR051533">
    <property type="entry name" value="WaaL-like"/>
</dbReference>
<keyword evidence="4 5" id="KW-0472">Membrane</keyword>
<evidence type="ECO:0000259" key="6">
    <source>
        <dbReference type="Pfam" id="PF04932"/>
    </source>
</evidence>
<dbReference type="InterPro" id="IPR007016">
    <property type="entry name" value="O-antigen_ligase-rel_domated"/>
</dbReference>
<evidence type="ECO:0000313" key="7">
    <source>
        <dbReference type="EMBL" id="GGF86301.1"/>
    </source>
</evidence>
<feature type="transmembrane region" description="Helical" evidence="5">
    <location>
        <begin position="245"/>
        <end position="262"/>
    </location>
</feature>
<feature type="transmembrane region" description="Helical" evidence="5">
    <location>
        <begin position="62"/>
        <end position="79"/>
    </location>
</feature>
<keyword evidence="8" id="KW-1185">Reference proteome</keyword>
<evidence type="ECO:0000256" key="2">
    <source>
        <dbReference type="ARBA" id="ARBA00022692"/>
    </source>
</evidence>
<evidence type="ECO:0000256" key="3">
    <source>
        <dbReference type="ARBA" id="ARBA00022989"/>
    </source>
</evidence>
<dbReference type="AlphaFoldDB" id="A0A917FKR4"/>
<feature type="transmembrane region" description="Helical" evidence="5">
    <location>
        <begin position="394"/>
        <end position="412"/>
    </location>
</feature>
<sequence length="448" mass="48236">MDATRSDSLLRRTGLTVLLLALVFGGGQGHPGDALTQLAALVLIGVLIWRTPDIRCWPKASLWILPPLLALLAFLLPWPEAWRVAGAARGALSQHLAPLIGGLPATGALRPLAAERALFWLLPAIALYLAGLQLDWRARRMLLQTAVAVLAVGAVLGLAQKAGGIDSALYFYRNTNRGMAVGLFANNNHYAISLACTLPLVWAGLVHLAGQREQRHVHPLRFALPAGIALLFMLGFLLSGSRAGLLLGMAGCLLMLPAVIAADRHTGAKHWLFALMAVGLFLAVQLGLYFISLQFVPNPLEDSRWQIFAGTRTAADAYAPLGAGPGAFWYAFQHVDPFLGGPKMVNHAHNDYLEIWLELRWFGVLAGALLLGAFLWQGVRVWFMAGRHSVRATLMARAAWVGLLLLLLHSLVDYPLRTTALSALAGLLAACVVWPRGEPGVSGRSDGM</sequence>
<evidence type="ECO:0000256" key="4">
    <source>
        <dbReference type="ARBA" id="ARBA00023136"/>
    </source>
</evidence>
<evidence type="ECO:0000313" key="8">
    <source>
        <dbReference type="Proteomes" id="UP000632858"/>
    </source>
</evidence>
<dbReference type="PANTHER" id="PTHR37422:SF23">
    <property type="entry name" value="TEICHURONIC ACID BIOSYNTHESIS PROTEIN TUAE"/>
    <property type="match status" value="1"/>
</dbReference>
<feature type="transmembrane region" description="Helical" evidence="5">
    <location>
        <begin position="271"/>
        <end position="291"/>
    </location>
</feature>
<dbReference type="RefSeq" id="WP_188447479.1">
    <property type="nucleotide sequence ID" value="NZ_BMFO01000001.1"/>
</dbReference>
<feature type="transmembrane region" description="Helical" evidence="5">
    <location>
        <begin position="222"/>
        <end position="239"/>
    </location>
</feature>
<dbReference type="GO" id="GO:0016020">
    <property type="term" value="C:membrane"/>
    <property type="evidence" value="ECO:0007669"/>
    <property type="project" value="UniProtKB-SubCell"/>
</dbReference>
<evidence type="ECO:0000256" key="1">
    <source>
        <dbReference type="ARBA" id="ARBA00004141"/>
    </source>
</evidence>
<dbReference type="PANTHER" id="PTHR37422">
    <property type="entry name" value="TEICHURONIC ACID BIOSYNTHESIS PROTEIN TUAE"/>
    <property type="match status" value="1"/>
</dbReference>
<proteinExistence type="predicted"/>
<protein>
    <recommendedName>
        <fullName evidence="6">O-antigen ligase-related domain-containing protein</fullName>
    </recommendedName>
</protein>
<feature type="transmembrane region" description="Helical" evidence="5">
    <location>
        <begin position="9"/>
        <end position="28"/>
    </location>
</feature>
<gene>
    <name evidence="7" type="ORF">GCM10010960_05370</name>
</gene>
<dbReference type="Proteomes" id="UP000632858">
    <property type="component" value="Unassembled WGS sequence"/>
</dbReference>
<keyword evidence="3 5" id="KW-1133">Transmembrane helix</keyword>
<organism evidence="7 8">
    <name type="scientific">Arenimonas maotaiensis</name>
    <dbReference type="NCBI Taxonomy" id="1446479"/>
    <lineage>
        <taxon>Bacteria</taxon>
        <taxon>Pseudomonadati</taxon>
        <taxon>Pseudomonadota</taxon>
        <taxon>Gammaproteobacteria</taxon>
        <taxon>Lysobacterales</taxon>
        <taxon>Lysobacteraceae</taxon>
        <taxon>Arenimonas</taxon>
    </lineage>
</organism>
<feature type="transmembrane region" description="Helical" evidence="5">
    <location>
        <begin position="117"/>
        <end position="134"/>
    </location>
</feature>
<feature type="transmembrane region" description="Helical" evidence="5">
    <location>
        <begin position="141"/>
        <end position="159"/>
    </location>
</feature>
<comment type="caution">
    <text evidence="7">The sequence shown here is derived from an EMBL/GenBank/DDBJ whole genome shotgun (WGS) entry which is preliminary data.</text>
</comment>
<feature type="transmembrane region" description="Helical" evidence="5">
    <location>
        <begin position="34"/>
        <end position="50"/>
    </location>
</feature>
<feature type="transmembrane region" description="Helical" evidence="5">
    <location>
        <begin position="190"/>
        <end position="210"/>
    </location>
</feature>
<feature type="transmembrane region" description="Helical" evidence="5">
    <location>
        <begin position="361"/>
        <end position="382"/>
    </location>
</feature>
<comment type="subcellular location">
    <subcellularLocation>
        <location evidence="1">Membrane</location>
        <topology evidence="1">Multi-pass membrane protein</topology>
    </subcellularLocation>
</comment>
<reference evidence="7" key="1">
    <citation type="journal article" date="2014" name="Int. J. Syst. Evol. Microbiol.">
        <title>Complete genome sequence of Corynebacterium casei LMG S-19264T (=DSM 44701T), isolated from a smear-ripened cheese.</title>
        <authorList>
            <consortium name="US DOE Joint Genome Institute (JGI-PGF)"/>
            <person name="Walter F."/>
            <person name="Albersmeier A."/>
            <person name="Kalinowski J."/>
            <person name="Ruckert C."/>
        </authorList>
    </citation>
    <scope>NUCLEOTIDE SEQUENCE</scope>
    <source>
        <strain evidence="7">CGMCC 1.12726</strain>
    </source>
</reference>
<accession>A0A917FKR4</accession>
<feature type="domain" description="O-antigen ligase-related" evidence="6">
    <location>
        <begin position="229"/>
        <end position="365"/>
    </location>
</feature>
<name>A0A917FKR4_9GAMM</name>
<dbReference type="EMBL" id="BMFO01000001">
    <property type="protein sequence ID" value="GGF86301.1"/>
    <property type="molecule type" value="Genomic_DNA"/>
</dbReference>
<evidence type="ECO:0000256" key="5">
    <source>
        <dbReference type="SAM" id="Phobius"/>
    </source>
</evidence>
<keyword evidence="2 5" id="KW-0812">Transmembrane</keyword>
<reference evidence="7" key="2">
    <citation type="submission" date="2020-09" db="EMBL/GenBank/DDBJ databases">
        <authorList>
            <person name="Sun Q."/>
            <person name="Zhou Y."/>
        </authorList>
    </citation>
    <scope>NUCLEOTIDE SEQUENCE</scope>
    <source>
        <strain evidence="7">CGMCC 1.12726</strain>
    </source>
</reference>
<dbReference type="Pfam" id="PF04932">
    <property type="entry name" value="Wzy_C"/>
    <property type="match status" value="1"/>
</dbReference>